<evidence type="ECO:0000313" key="2">
    <source>
        <dbReference type="EMBL" id="HIU23559.1"/>
    </source>
</evidence>
<accession>A0A9D1L3F7</accession>
<reference evidence="2" key="2">
    <citation type="journal article" date="2021" name="PeerJ">
        <title>Extensive microbial diversity within the chicken gut microbiome revealed by metagenomics and culture.</title>
        <authorList>
            <person name="Gilroy R."/>
            <person name="Ravi A."/>
            <person name="Getino M."/>
            <person name="Pursley I."/>
            <person name="Horton D.L."/>
            <person name="Alikhan N.F."/>
            <person name="Baker D."/>
            <person name="Gharbi K."/>
            <person name="Hall N."/>
            <person name="Watson M."/>
            <person name="Adriaenssens E.M."/>
            <person name="Foster-Nyarko E."/>
            <person name="Jarju S."/>
            <person name="Secka A."/>
            <person name="Antonio M."/>
            <person name="Oren A."/>
            <person name="Chaudhuri R.R."/>
            <person name="La Ragione R."/>
            <person name="Hildebrand F."/>
            <person name="Pallen M.J."/>
        </authorList>
    </citation>
    <scope>NUCLEOTIDE SEQUENCE</scope>
    <source>
        <strain evidence="2">ChiHjej12B11-29160</strain>
    </source>
</reference>
<protein>
    <recommendedName>
        <fullName evidence="1">CN hydrolase domain-containing protein</fullName>
    </recommendedName>
</protein>
<dbReference type="EMBL" id="DVMQ01000005">
    <property type="protein sequence ID" value="HIU23559.1"/>
    <property type="molecule type" value="Genomic_DNA"/>
</dbReference>
<dbReference type="Gene3D" id="3.40.50.620">
    <property type="entry name" value="HUPs"/>
    <property type="match status" value="1"/>
</dbReference>
<dbReference type="Proteomes" id="UP000824078">
    <property type="component" value="Unassembled WGS sequence"/>
</dbReference>
<sequence>MKIALAQISTVAGQLDVTIERMVAQSHMAADRGAQLIVFPAPVLVGADVMGLGDNNEFLLDVSNAISDLADRLACAAVVPLLSQAGPIPMLEIIYIQDGKIMPLRFASVMASVQSLASNPRALESLFSADASMESPEMPLGFVLDGVNFGVAFDRESIDSFMHAPVNIDVLLYLPLACFNTDEEESALAPALSNGAFIHDASNLNAWIVAVGGVGGYDDRVFAGGSFVVAPWGELEVALPSFEEAFEVAEVNTASEGPLAHPGVFPRYDRMALLWEALVVMMRDFTAACATDLFVALKGDLRSSVVAALALDAVGPTRLHALVVDTGDPEVLKAAREQARALRADVRELTASEITRVLRDMGLEGIDFSEGAELVANLRLKAWTRMFSRDEKTCFIVGDQDKTLFALEPNASVMDADIAPLGDVYRTDVIALALHRMTISSVIPPAVVGTYEVPSLAGLDTAGITKEARLGALDAMLLLYIEQSMPLSELAEHESNTTLAEAVCSRLREMELYRRHMPLIPIVSSKTLAEAAWPITFAWRDHIRDQAEYEQAESVRERLEHAATEFVSPAQMAKEGENQVEEVMELLRDLFSQGGMTASEDKRWSTGLFSDN</sequence>
<feature type="domain" description="CN hydrolase" evidence="1">
    <location>
        <begin position="1"/>
        <end position="253"/>
    </location>
</feature>
<dbReference type="InterPro" id="IPR036526">
    <property type="entry name" value="C-N_Hydrolase_sf"/>
</dbReference>
<name>A0A9D1L3F7_9ACTN</name>
<dbReference type="Pfam" id="PF02540">
    <property type="entry name" value="NAD_synthase"/>
    <property type="match status" value="1"/>
</dbReference>
<dbReference type="SUPFAM" id="SSF56317">
    <property type="entry name" value="Carbon-nitrogen hydrolase"/>
    <property type="match status" value="1"/>
</dbReference>
<dbReference type="SUPFAM" id="SSF52402">
    <property type="entry name" value="Adenine nucleotide alpha hydrolases-like"/>
    <property type="match status" value="1"/>
</dbReference>
<evidence type="ECO:0000259" key="1">
    <source>
        <dbReference type="PROSITE" id="PS50263"/>
    </source>
</evidence>
<dbReference type="PROSITE" id="PS50263">
    <property type="entry name" value="CN_HYDROLASE"/>
    <property type="match status" value="1"/>
</dbReference>
<proteinExistence type="predicted"/>
<dbReference type="Gene3D" id="1.10.10.1510">
    <property type="match status" value="1"/>
</dbReference>
<organism evidence="2 3">
    <name type="scientific">Candidatus Coprovicinus avistercoris</name>
    <dbReference type="NCBI Taxonomy" id="2840754"/>
    <lineage>
        <taxon>Bacteria</taxon>
        <taxon>Bacillati</taxon>
        <taxon>Actinomycetota</taxon>
        <taxon>Coriobacteriia</taxon>
        <taxon>Coriobacteriales</taxon>
        <taxon>Coriobacteriaceae</taxon>
        <taxon>Coriobacteriaceae incertae sedis</taxon>
        <taxon>Candidatus Coprovicinus</taxon>
    </lineage>
</organism>
<comment type="caution">
    <text evidence="2">The sequence shown here is derived from an EMBL/GenBank/DDBJ whole genome shotgun (WGS) entry which is preliminary data.</text>
</comment>
<dbReference type="InterPro" id="IPR022310">
    <property type="entry name" value="NAD/GMP_synthase"/>
</dbReference>
<evidence type="ECO:0000313" key="3">
    <source>
        <dbReference type="Proteomes" id="UP000824078"/>
    </source>
</evidence>
<dbReference type="Gene3D" id="3.60.110.10">
    <property type="entry name" value="Carbon-nitrogen hydrolase"/>
    <property type="match status" value="2"/>
</dbReference>
<reference evidence="2" key="1">
    <citation type="submission" date="2020-10" db="EMBL/GenBank/DDBJ databases">
        <authorList>
            <person name="Gilroy R."/>
        </authorList>
    </citation>
    <scope>NUCLEOTIDE SEQUENCE</scope>
    <source>
        <strain evidence="2">ChiHjej12B11-29160</strain>
    </source>
</reference>
<dbReference type="InterPro" id="IPR003010">
    <property type="entry name" value="C-N_Hydrolase"/>
</dbReference>
<dbReference type="Pfam" id="PF00795">
    <property type="entry name" value="CN_hydrolase"/>
    <property type="match status" value="1"/>
</dbReference>
<dbReference type="InterPro" id="IPR014729">
    <property type="entry name" value="Rossmann-like_a/b/a_fold"/>
</dbReference>
<gene>
    <name evidence="2" type="ORF">IAD17_01355</name>
</gene>
<dbReference type="AlphaFoldDB" id="A0A9D1L3F7"/>
<dbReference type="GO" id="GO:0006163">
    <property type="term" value="P:purine nucleotide metabolic process"/>
    <property type="evidence" value="ECO:0007669"/>
    <property type="project" value="UniProtKB-ARBA"/>
</dbReference>